<evidence type="ECO:0000256" key="1">
    <source>
        <dbReference type="SAM" id="Phobius"/>
    </source>
</evidence>
<dbReference type="Proteomes" id="UP001589691">
    <property type="component" value="Unassembled WGS sequence"/>
</dbReference>
<keyword evidence="3" id="KW-1185">Reference proteome</keyword>
<evidence type="ECO:0000313" key="2">
    <source>
        <dbReference type="EMBL" id="MFB9768649.1"/>
    </source>
</evidence>
<evidence type="ECO:0000313" key="3">
    <source>
        <dbReference type="Proteomes" id="UP001589691"/>
    </source>
</evidence>
<protein>
    <submittedName>
        <fullName evidence="2">Uncharacterized protein</fullName>
    </submittedName>
</protein>
<keyword evidence="1" id="KW-0472">Membrane</keyword>
<sequence>MMMTGVLVLVVLMVGLLLSGLFFRYMQTDAGVTFSSLKLSDLRMEAVNVLLLVLILMFALVLMH</sequence>
<reference evidence="2 3" key="1">
    <citation type="submission" date="2024-09" db="EMBL/GenBank/DDBJ databases">
        <authorList>
            <person name="Sun Q."/>
            <person name="Mori K."/>
        </authorList>
    </citation>
    <scope>NUCLEOTIDE SEQUENCE [LARGE SCALE GENOMIC DNA]</scope>
    <source>
        <strain evidence="2 3">TBRC 4576</strain>
    </source>
</reference>
<accession>A0ABV5WR60</accession>
<name>A0ABV5WR60_9LACO</name>
<gene>
    <name evidence="2" type="ORF">ACFFLI_02030</name>
</gene>
<feature type="transmembrane region" description="Helical" evidence="1">
    <location>
        <begin position="7"/>
        <end position="26"/>
    </location>
</feature>
<keyword evidence="1" id="KW-0812">Transmembrane</keyword>
<organism evidence="2 3">
    <name type="scientific">Lactiplantibacillus modestisalitolerans</name>
    <dbReference type="NCBI Taxonomy" id="1457219"/>
    <lineage>
        <taxon>Bacteria</taxon>
        <taxon>Bacillati</taxon>
        <taxon>Bacillota</taxon>
        <taxon>Bacilli</taxon>
        <taxon>Lactobacillales</taxon>
        <taxon>Lactobacillaceae</taxon>
        <taxon>Lactiplantibacillus</taxon>
    </lineage>
</organism>
<dbReference type="EMBL" id="JBHLZY010000005">
    <property type="protein sequence ID" value="MFB9768649.1"/>
    <property type="molecule type" value="Genomic_DNA"/>
</dbReference>
<comment type="caution">
    <text evidence="2">The sequence shown here is derived from an EMBL/GenBank/DDBJ whole genome shotgun (WGS) entry which is preliminary data.</text>
</comment>
<proteinExistence type="predicted"/>
<feature type="transmembrane region" description="Helical" evidence="1">
    <location>
        <begin position="46"/>
        <end position="63"/>
    </location>
</feature>
<dbReference type="RefSeq" id="WP_137642169.1">
    <property type="nucleotide sequence ID" value="NZ_BJEA01000005.1"/>
</dbReference>
<keyword evidence="1" id="KW-1133">Transmembrane helix</keyword>